<dbReference type="Proteomes" id="UP000593579">
    <property type="component" value="Unassembled WGS sequence"/>
</dbReference>
<protein>
    <submittedName>
        <fullName evidence="1">Uncharacterized protein</fullName>
    </submittedName>
</protein>
<comment type="caution">
    <text evidence="1">The sequence shown here is derived from an EMBL/GenBank/DDBJ whole genome shotgun (WGS) entry which is preliminary data.</text>
</comment>
<evidence type="ECO:0000313" key="1">
    <source>
        <dbReference type="EMBL" id="MBA0755254.1"/>
    </source>
</evidence>
<proteinExistence type="predicted"/>
<dbReference type="OrthoDB" id="10384686at2759"/>
<organism evidence="1 2">
    <name type="scientific">Gossypium gossypioides</name>
    <name type="common">Mexican cotton</name>
    <name type="synonym">Selera gossypioides</name>
    <dbReference type="NCBI Taxonomy" id="34282"/>
    <lineage>
        <taxon>Eukaryota</taxon>
        <taxon>Viridiplantae</taxon>
        <taxon>Streptophyta</taxon>
        <taxon>Embryophyta</taxon>
        <taxon>Tracheophyta</taxon>
        <taxon>Spermatophyta</taxon>
        <taxon>Magnoliopsida</taxon>
        <taxon>eudicotyledons</taxon>
        <taxon>Gunneridae</taxon>
        <taxon>Pentapetalae</taxon>
        <taxon>rosids</taxon>
        <taxon>malvids</taxon>
        <taxon>Malvales</taxon>
        <taxon>Malvaceae</taxon>
        <taxon>Malvoideae</taxon>
        <taxon>Gossypium</taxon>
    </lineage>
</organism>
<sequence>MRDQIQESQRSMISQLTQLLVGGIKKGKSIVVNSGDDNEYPTYPRLYLDKCPGPTRYISTKGTCHYKTLIISSQYLSTSELPNKFRFQC</sequence>
<reference evidence="1 2" key="1">
    <citation type="journal article" date="2019" name="Genome Biol. Evol.">
        <title>Insights into the evolution of the New World diploid cottons (Gossypium, subgenus Houzingenia) based on genome sequencing.</title>
        <authorList>
            <person name="Grover C.E."/>
            <person name="Arick M.A. 2nd"/>
            <person name="Thrash A."/>
            <person name="Conover J.L."/>
            <person name="Sanders W.S."/>
            <person name="Peterson D.G."/>
            <person name="Frelichowski J.E."/>
            <person name="Scheffler J.A."/>
            <person name="Scheffler B.E."/>
            <person name="Wendel J.F."/>
        </authorList>
    </citation>
    <scope>NUCLEOTIDE SEQUENCE [LARGE SCALE GENOMIC DNA]</scope>
    <source>
        <strain evidence="1">5</strain>
        <tissue evidence="1">Leaf</tissue>
    </source>
</reference>
<keyword evidence="2" id="KW-1185">Reference proteome</keyword>
<name>A0A7J9D3Y2_GOSGO</name>
<gene>
    <name evidence="1" type="ORF">Gogos_021284</name>
</gene>
<accession>A0A7J9D3Y2</accession>
<dbReference type="EMBL" id="JABEZY010268516">
    <property type="protein sequence ID" value="MBA0755254.1"/>
    <property type="molecule type" value="Genomic_DNA"/>
</dbReference>
<evidence type="ECO:0000313" key="2">
    <source>
        <dbReference type="Proteomes" id="UP000593579"/>
    </source>
</evidence>
<dbReference type="AlphaFoldDB" id="A0A7J9D3Y2"/>